<evidence type="ECO:0008006" key="3">
    <source>
        <dbReference type="Google" id="ProtNLM"/>
    </source>
</evidence>
<keyword evidence="2" id="KW-1185">Reference proteome</keyword>
<evidence type="ECO:0000313" key="2">
    <source>
        <dbReference type="Proteomes" id="UP000748531"/>
    </source>
</evidence>
<dbReference type="EMBL" id="LUCH01003721">
    <property type="protein sequence ID" value="KAF5399794.1"/>
    <property type="molecule type" value="Genomic_DNA"/>
</dbReference>
<dbReference type="OrthoDB" id="6238700at2759"/>
<gene>
    <name evidence="1" type="ORF">PHET_06941</name>
</gene>
<proteinExistence type="predicted"/>
<sequence>MFALDTDASETGLCGYVQCVSQVFRVKDNRAMLVKLMNFKDCFCQPGFHVLIRWNEASESADMRQRRLSFIHICRVRQWVKITGLRKSKVYRGQEREWPIWLYQHISQVETWSDRLSDLTCHPIKCPSWPLCLVSLFHGEVLSAHASSPICEIKNTDSGQPGIDDVFLCVLTGPLGNKAFTPGRNILLQNVWLCYLPHRLSHAPISRSYPCRYTGLLFVGVYSTCLVDLPEQIQLKQPLPITVITGQNFNLPLDSISLNQFINVPASINRCLQALVSSEFCNLWCANPINSTGDDIRHWIINQLLVQSADQPQFTEEFIAFPFLAATWKTTATESFCYLNLMDVVQRFTAESPSNDAPNTTWLHWPDGRGRLLRQTSCSQTSDQKGYTWIKQLDDLRLESADTPLQLAPDERWQLETIYALGGKPADRFQSGPVLIGRLFWHHTELCFHLSLVARESSQSVLAEVDPNIPCSLPLVIGRFHCRHDSAANGVLPEDGTAIALLNWCMCREITQSSDASFSYQYIVANTFCLLEWSEDHDLVEQLKTSSLNSTSKSDTIQLTRLGSPHRSSTSDSVDLICYDVLGVSLTRNRIVTNLILSGPVALRWYCAFALETAYNFTWKPLDGNKQYLLHVSTQVSDLPKLFPCEHLVSVFQLKLLVDRAPSPISELLNLQALIVYKSHGPQGWLLWLTDDDQWASVNDHQEVMTLNSLIQLFLPCDNPWPETLCCSRPYTLMRAYQIQLSHMNHSSIRLIASSISRIEIFQTVTRRESNRTPDQNSMVLLSRSRPDCDICQAFRIRVGSVSPTLSWLISSWTDASPHCIRVRGLIVRCLEFACYSLSSENSSSDVTETVRLMLSRSDAQMAISMRFMMSDGSGIVLVQLGEDHAPSNHVSSVWQTNKHARLLFGWNQTSWTRLCVQLATIVRRLQSPTGGACFRLQLGATAPPSDVRASCLELALRAFLNSPAFLRSHCFWLRPVMARKAYCTWRLKDVRLTGTNVSGNPVKPERVNIVLPPFQLYTLMDLEPLCRA</sequence>
<organism evidence="1 2">
    <name type="scientific">Paragonimus heterotremus</name>
    <dbReference type="NCBI Taxonomy" id="100268"/>
    <lineage>
        <taxon>Eukaryota</taxon>
        <taxon>Metazoa</taxon>
        <taxon>Spiralia</taxon>
        <taxon>Lophotrochozoa</taxon>
        <taxon>Platyhelminthes</taxon>
        <taxon>Trematoda</taxon>
        <taxon>Digenea</taxon>
        <taxon>Plagiorchiida</taxon>
        <taxon>Troglotremata</taxon>
        <taxon>Troglotrematidae</taxon>
        <taxon>Paragonimus</taxon>
    </lineage>
</organism>
<protein>
    <recommendedName>
        <fullName evidence="3">CST complex subunit CTC1</fullName>
    </recommendedName>
</protein>
<accession>A0A8J4TIS0</accession>
<reference evidence="1" key="1">
    <citation type="submission" date="2019-05" db="EMBL/GenBank/DDBJ databases">
        <title>Annotation for the trematode Paragonimus heterotremus.</title>
        <authorList>
            <person name="Choi Y.-J."/>
        </authorList>
    </citation>
    <scope>NUCLEOTIDE SEQUENCE</scope>
    <source>
        <strain evidence="1">LC</strain>
    </source>
</reference>
<dbReference type="Proteomes" id="UP000748531">
    <property type="component" value="Unassembled WGS sequence"/>
</dbReference>
<dbReference type="AlphaFoldDB" id="A0A8J4TIS0"/>
<name>A0A8J4TIS0_9TREM</name>
<evidence type="ECO:0000313" key="1">
    <source>
        <dbReference type="EMBL" id="KAF5399794.1"/>
    </source>
</evidence>
<comment type="caution">
    <text evidence="1">The sequence shown here is derived from an EMBL/GenBank/DDBJ whole genome shotgun (WGS) entry which is preliminary data.</text>
</comment>